<dbReference type="STRING" id="243090.RB3808"/>
<proteinExistence type="predicted"/>
<dbReference type="eggNOG" id="COG3119">
    <property type="taxonomic scope" value="Bacteria"/>
</dbReference>
<keyword evidence="3" id="KW-1185">Reference proteome</keyword>
<evidence type="ECO:0000313" key="2">
    <source>
        <dbReference type="EMBL" id="CAD73417.1"/>
    </source>
</evidence>
<dbReference type="InterPro" id="IPR017850">
    <property type="entry name" value="Alkaline_phosphatase_core_sf"/>
</dbReference>
<gene>
    <name evidence="2" type="ordered locus">RB3808</name>
</gene>
<organism evidence="2 3">
    <name type="scientific">Rhodopirellula baltica (strain DSM 10527 / NCIMB 13988 / SH1)</name>
    <dbReference type="NCBI Taxonomy" id="243090"/>
    <lineage>
        <taxon>Bacteria</taxon>
        <taxon>Pseudomonadati</taxon>
        <taxon>Planctomycetota</taxon>
        <taxon>Planctomycetia</taxon>
        <taxon>Pirellulales</taxon>
        <taxon>Pirellulaceae</taxon>
        <taxon>Rhodopirellula</taxon>
    </lineage>
</organism>
<dbReference type="EnsemblBacteria" id="CAD73417">
    <property type="protein sequence ID" value="CAD73417"/>
    <property type="gene ID" value="RB3808"/>
</dbReference>
<evidence type="ECO:0000256" key="1">
    <source>
        <dbReference type="SAM" id="MobiDB-lite"/>
    </source>
</evidence>
<dbReference type="InParanoid" id="Q7UTL9"/>
<dbReference type="InterPro" id="IPR010869">
    <property type="entry name" value="DUF1501"/>
</dbReference>
<evidence type="ECO:0000313" key="3">
    <source>
        <dbReference type="Proteomes" id="UP000001025"/>
    </source>
</evidence>
<dbReference type="Proteomes" id="UP000001025">
    <property type="component" value="Chromosome"/>
</dbReference>
<dbReference type="PATRIC" id="fig|243090.15.peg.1770"/>
<dbReference type="Pfam" id="PF07394">
    <property type="entry name" value="DUF1501"/>
    <property type="match status" value="1"/>
</dbReference>
<reference evidence="2 3" key="1">
    <citation type="journal article" date="2003" name="Proc. Natl. Acad. Sci. U.S.A.">
        <title>Complete genome sequence of the marine planctomycete Pirellula sp. strain 1.</title>
        <authorList>
            <person name="Gloeckner F.O."/>
            <person name="Kube M."/>
            <person name="Bauer M."/>
            <person name="Teeling H."/>
            <person name="Lombardot T."/>
            <person name="Ludwig W."/>
            <person name="Gade D."/>
            <person name="Beck A."/>
            <person name="Borzym K."/>
            <person name="Heitmann K."/>
            <person name="Rabus R."/>
            <person name="Schlesner H."/>
            <person name="Amann R."/>
            <person name="Reinhardt R."/>
        </authorList>
    </citation>
    <scope>NUCLEOTIDE SEQUENCE [LARGE SCALE GENOMIC DNA]</scope>
    <source>
        <strain evidence="3">DSM 10527 / NCIMB 13988 / SH1</strain>
    </source>
</reference>
<dbReference type="EMBL" id="BX294139">
    <property type="protein sequence ID" value="CAD73417.1"/>
    <property type="molecule type" value="Genomic_DNA"/>
</dbReference>
<feature type="compositionally biased region" description="Polar residues" evidence="1">
    <location>
        <begin position="10"/>
        <end position="20"/>
    </location>
</feature>
<dbReference type="AlphaFoldDB" id="Q7UTL9"/>
<dbReference type="KEGG" id="rba:RB3808"/>
<evidence type="ECO:0008006" key="4">
    <source>
        <dbReference type="Google" id="ProtNLM"/>
    </source>
</evidence>
<dbReference type="PANTHER" id="PTHR43737">
    <property type="entry name" value="BLL7424 PROTEIN"/>
    <property type="match status" value="1"/>
</dbReference>
<accession>Q7UTL9</accession>
<dbReference type="HOGENOM" id="CLU_035908_0_0_0"/>
<dbReference type="SUPFAM" id="SSF53649">
    <property type="entry name" value="Alkaline phosphatase-like"/>
    <property type="match status" value="1"/>
</dbReference>
<sequence length="491" mass="53425">MVEPFGRPCQQHQTRTGTTSRSWRCPRFTFAFNMASKLRRRHLVIAQFPRIHLDPLMLQSRRSWLQNVAAGSTAIAASSAGVSGLLRANVANDATLFGKAEHVISIWLGGGMGQIDTFDPKRMGDQKARKPGSLYKSIDTAVAGVSVCEHLPRLAERMDRVTAVRTVHHDVIDEHAAATNRMHTGRVVTGTVTYPSLGSVVAHELGSADSSVPPYVLIGYPNVTRGPGFLGASSGYLYLTDTSKGPSGLSLPHGIDAERQSRREQLLSATRASARRRFDNDSAVANYDSVIEQSLRLSGPEFGEVFELENESGQLRNQYGSEFGQRCLLARRLVQRGVRFVEVSHNLNFINGTGWDVHNDGINKQHELIRDLDTAVSTLIDDLEKHSMLDKTLIMVSSEFGRPPGFDAGGGRGHQGKAFTCVLAGGGLNHSGAYGLTDELSQNIVESPVSVPDLFATVHASLGIDPQKLLYDGDRPIPITDNGKPIRSLLV</sequence>
<dbReference type="OrthoDB" id="127333at2"/>
<dbReference type="PANTHER" id="PTHR43737:SF1">
    <property type="entry name" value="DUF1501 DOMAIN-CONTAINING PROTEIN"/>
    <property type="match status" value="1"/>
</dbReference>
<dbReference type="Gene3D" id="3.40.720.10">
    <property type="entry name" value="Alkaline Phosphatase, subunit A"/>
    <property type="match status" value="1"/>
</dbReference>
<feature type="region of interest" description="Disordered" evidence="1">
    <location>
        <begin position="1"/>
        <end position="20"/>
    </location>
</feature>
<name>Q7UTL9_RHOBA</name>
<protein>
    <recommendedName>
        <fullName evidence="4">Secreted protein containing DUF1501</fullName>
    </recommendedName>
</protein>